<feature type="transmembrane region" description="Helical" evidence="1">
    <location>
        <begin position="12"/>
        <end position="31"/>
    </location>
</feature>
<gene>
    <name evidence="2" type="ORF">N7U66_04655</name>
    <name evidence="3" type="ORF">N7U66_04755</name>
</gene>
<dbReference type="KEGG" id="lnu:N7U66_04655"/>
<evidence type="ECO:0000313" key="2">
    <source>
        <dbReference type="EMBL" id="WAC02922.1"/>
    </source>
</evidence>
<keyword evidence="1" id="KW-1133">Transmembrane helix</keyword>
<organism evidence="3 4">
    <name type="scientific">Lacinutrix neustonica</name>
    <dbReference type="NCBI Taxonomy" id="2980107"/>
    <lineage>
        <taxon>Bacteria</taxon>
        <taxon>Pseudomonadati</taxon>
        <taxon>Bacteroidota</taxon>
        <taxon>Flavobacteriia</taxon>
        <taxon>Flavobacteriales</taxon>
        <taxon>Flavobacteriaceae</taxon>
        <taxon>Lacinutrix</taxon>
    </lineage>
</organism>
<dbReference type="Proteomes" id="UP001164705">
    <property type="component" value="Chromosome"/>
</dbReference>
<dbReference type="KEGG" id="lnu:N7U66_04755"/>
<keyword evidence="4" id="KW-1185">Reference proteome</keyword>
<feature type="transmembrane region" description="Helical" evidence="1">
    <location>
        <begin position="43"/>
        <end position="63"/>
    </location>
</feature>
<evidence type="ECO:0000256" key="1">
    <source>
        <dbReference type="SAM" id="Phobius"/>
    </source>
</evidence>
<dbReference type="EMBL" id="CP113088">
    <property type="protein sequence ID" value="WAC02922.1"/>
    <property type="molecule type" value="Genomic_DNA"/>
</dbReference>
<evidence type="ECO:0000313" key="3">
    <source>
        <dbReference type="EMBL" id="WAC02942.1"/>
    </source>
</evidence>
<keyword evidence="1" id="KW-0812">Transmembrane</keyword>
<proteinExistence type="predicted"/>
<keyword evidence="1" id="KW-0472">Membrane</keyword>
<sequence length="75" mass="8805">MTEENIRKSWRNLLIPFIIGLLVFIVSILFHRLGSKRPTPQTISLFGCVFGIVFMVFTGIRMLKFRKYLKSLNEQ</sequence>
<name>A0A9E8SEP5_9FLAO</name>
<dbReference type="AlphaFoldDB" id="A0A9E8SEP5"/>
<dbReference type="EMBL" id="CP113088">
    <property type="protein sequence ID" value="WAC02942.1"/>
    <property type="molecule type" value="Genomic_DNA"/>
</dbReference>
<dbReference type="RefSeq" id="WP_267677524.1">
    <property type="nucleotide sequence ID" value="NZ_CP113088.1"/>
</dbReference>
<evidence type="ECO:0000313" key="4">
    <source>
        <dbReference type="Proteomes" id="UP001164705"/>
    </source>
</evidence>
<protein>
    <submittedName>
        <fullName evidence="3">Uncharacterized protein</fullName>
    </submittedName>
</protein>
<reference evidence="3" key="1">
    <citation type="submission" date="2022-11" db="EMBL/GenBank/DDBJ databases">
        <title>Lacinutrix neustonica HL-RS19T sp. nov., isolated from the surface microlayer sample of brackish Lake Shihwa.</title>
        <authorList>
            <person name="Choi J.Y."/>
            <person name="Hwang C.Y."/>
        </authorList>
    </citation>
    <scope>NUCLEOTIDE SEQUENCE</scope>
    <source>
        <strain evidence="3">HL-RS19</strain>
    </source>
</reference>
<accession>A0A9E8SEP5</accession>